<dbReference type="OrthoDB" id="9794935at2"/>
<dbReference type="InterPro" id="IPR016181">
    <property type="entry name" value="Acyl_CoA_acyltransferase"/>
</dbReference>
<dbReference type="EMBL" id="SSMQ01000020">
    <property type="protein sequence ID" value="TKD06239.1"/>
    <property type="molecule type" value="Genomic_DNA"/>
</dbReference>
<keyword evidence="3" id="KW-1185">Reference proteome</keyword>
<dbReference type="SUPFAM" id="SSF55729">
    <property type="entry name" value="Acyl-CoA N-acyltransferases (Nat)"/>
    <property type="match status" value="1"/>
</dbReference>
<comment type="caution">
    <text evidence="2">The sequence shown here is derived from an EMBL/GenBank/DDBJ whole genome shotgun (WGS) entry which is preliminary data.</text>
</comment>
<dbReference type="InterPro" id="IPR024747">
    <property type="entry name" value="Pyridox_Oxase-rel"/>
</dbReference>
<accession>A0A4U1JAA9</accession>
<dbReference type="InterPro" id="IPR000182">
    <property type="entry name" value="GNAT_dom"/>
</dbReference>
<dbReference type="Gene3D" id="3.40.630.30">
    <property type="match status" value="1"/>
</dbReference>
<dbReference type="InterPro" id="IPR053144">
    <property type="entry name" value="Acetyltransferase_Butenolide"/>
</dbReference>
<proteinExistence type="predicted"/>
<dbReference type="RefSeq" id="WP_136930667.1">
    <property type="nucleotide sequence ID" value="NZ_SSMQ01000020.1"/>
</dbReference>
<reference evidence="2 3" key="1">
    <citation type="submission" date="2019-04" db="EMBL/GenBank/DDBJ databases">
        <authorList>
            <person name="Li Y."/>
            <person name="Wang J."/>
        </authorList>
    </citation>
    <scope>NUCLEOTIDE SEQUENCE [LARGE SCALE GENOMIC DNA]</scope>
    <source>
        <strain evidence="2 3">DSM 14668</strain>
    </source>
</reference>
<dbReference type="CDD" id="cd04301">
    <property type="entry name" value="NAT_SF"/>
    <property type="match status" value="1"/>
</dbReference>
<dbReference type="PROSITE" id="PS51186">
    <property type="entry name" value="GNAT"/>
    <property type="match status" value="1"/>
</dbReference>
<dbReference type="AlphaFoldDB" id="A0A4U1JAA9"/>
<evidence type="ECO:0000313" key="3">
    <source>
        <dbReference type="Proteomes" id="UP000309215"/>
    </source>
</evidence>
<gene>
    <name evidence="2" type="ORF">E8A74_20150</name>
</gene>
<dbReference type="Pfam" id="PF13508">
    <property type="entry name" value="Acetyltransf_7"/>
    <property type="match status" value="1"/>
</dbReference>
<dbReference type="PANTHER" id="PTHR43233:SF1">
    <property type="entry name" value="FAMILY N-ACETYLTRANSFERASE, PUTATIVE (AFU_ORTHOLOGUE AFUA_6G03350)-RELATED"/>
    <property type="match status" value="1"/>
</dbReference>
<organism evidence="2 3">
    <name type="scientific">Polyangium fumosum</name>
    <dbReference type="NCBI Taxonomy" id="889272"/>
    <lineage>
        <taxon>Bacteria</taxon>
        <taxon>Pseudomonadati</taxon>
        <taxon>Myxococcota</taxon>
        <taxon>Polyangia</taxon>
        <taxon>Polyangiales</taxon>
        <taxon>Polyangiaceae</taxon>
        <taxon>Polyangium</taxon>
    </lineage>
</organism>
<dbReference type="GO" id="GO:0016747">
    <property type="term" value="F:acyltransferase activity, transferring groups other than amino-acyl groups"/>
    <property type="evidence" value="ECO:0007669"/>
    <property type="project" value="InterPro"/>
</dbReference>
<sequence length="368" mass="39544">MRREIFRMDRASAAALLARAPVVHLAATTPEGEPVLRVVHGVVVGDHLLFHGAPVGEKMDVVGRRAVISAEEVVASIPSYFVDPDRACPATTLYRSAQVHGTIERIEAPHRKAEMLAALMKKYQPEGGYVPIDAEHPLYKKAVVGVLVLGVSLERLDGKAKLGQNRTPAEVGRLLDLLWARGAPGDAAAIELVRASNPSAALPSFLEGPADATLVCAMGEADADAATALLNGTYWCKGTTAEHIRRSLLGSSAWVGARDRSGALVGTARAIADGARHAWMYDVIVHDAWRGRGLGRALMRLLLDHPAVRSAETVLLRTRDAMGFYEPFGFRTRSVQRTEGPEIHEMILVRTGARGEPVCPLASARKGT</sequence>
<dbReference type="PANTHER" id="PTHR43233">
    <property type="entry name" value="FAMILY N-ACETYLTRANSFERASE, PUTATIVE (AFU_ORTHOLOGUE AFUA_6G03350)-RELATED"/>
    <property type="match status" value="1"/>
</dbReference>
<evidence type="ECO:0000313" key="2">
    <source>
        <dbReference type="EMBL" id="TKD06239.1"/>
    </source>
</evidence>
<dbReference type="InterPro" id="IPR012349">
    <property type="entry name" value="Split_barrel_FMN-bd"/>
</dbReference>
<evidence type="ECO:0000259" key="1">
    <source>
        <dbReference type="PROSITE" id="PS51186"/>
    </source>
</evidence>
<dbReference type="SUPFAM" id="SSF50475">
    <property type="entry name" value="FMN-binding split barrel"/>
    <property type="match status" value="1"/>
</dbReference>
<dbReference type="Pfam" id="PF12900">
    <property type="entry name" value="Pyridox_ox_2"/>
    <property type="match status" value="1"/>
</dbReference>
<feature type="domain" description="N-acetyltransferase" evidence="1">
    <location>
        <begin position="213"/>
        <end position="351"/>
    </location>
</feature>
<keyword evidence="2" id="KW-0808">Transferase</keyword>
<protein>
    <submittedName>
        <fullName evidence="2">GNAT family N-acetyltransferase</fullName>
    </submittedName>
</protein>
<dbReference type="Proteomes" id="UP000309215">
    <property type="component" value="Unassembled WGS sequence"/>
</dbReference>
<dbReference type="Gene3D" id="2.30.110.10">
    <property type="entry name" value="Electron Transport, Fmn-binding Protein, Chain A"/>
    <property type="match status" value="1"/>
</dbReference>
<name>A0A4U1JAA9_9BACT</name>